<dbReference type="InterPro" id="IPR050343">
    <property type="entry name" value="RsuA_PseudoU_synthase"/>
</dbReference>
<evidence type="ECO:0000256" key="6">
    <source>
        <dbReference type="ARBA" id="ARBA00041336"/>
    </source>
</evidence>
<dbReference type="CDD" id="cd00165">
    <property type="entry name" value="S4"/>
    <property type="match status" value="1"/>
</dbReference>
<dbReference type="Gene3D" id="3.30.70.1560">
    <property type="entry name" value="Alpha-L RNA-binding motif"/>
    <property type="match status" value="1"/>
</dbReference>
<name>A0ABX7M7C0_9RHOO</name>
<dbReference type="CDD" id="cd02553">
    <property type="entry name" value="PseudoU_synth_RsuA"/>
    <property type="match status" value="1"/>
</dbReference>
<reference evidence="12 13" key="1">
    <citation type="submission" date="2021-02" db="EMBL/GenBank/DDBJ databases">
        <title>Niveibacterium changnyeongensis HC41.</title>
        <authorList>
            <person name="Kang M."/>
        </authorList>
    </citation>
    <scope>NUCLEOTIDE SEQUENCE [LARGE SCALE GENOMIC DNA]</scope>
    <source>
        <strain evidence="12 13">HC41</strain>
    </source>
</reference>
<keyword evidence="1" id="KW-0413">Isomerase</keyword>
<dbReference type="InterPro" id="IPR000748">
    <property type="entry name" value="PsdUridine_synth_RsuA/RluB/E/F"/>
</dbReference>
<dbReference type="SUPFAM" id="SSF55174">
    <property type="entry name" value="Alpha-L RNA-binding motif"/>
    <property type="match status" value="1"/>
</dbReference>
<evidence type="ECO:0000256" key="10">
    <source>
        <dbReference type="PROSITE-ProRule" id="PRU00182"/>
    </source>
</evidence>
<evidence type="ECO:0000256" key="2">
    <source>
        <dbReference type="ARBA" id="ARBA00036749"/>
    </source>
</evidence>
<evidence type="ECO:0000313" key="12">
    <source>
        <dbReference type="EMBL" id="QSI77309.1"/>
    </source>
</evidence>
<evidence type="ECO:0000313" key="13">
    <source>
        <dbReference type="Proteomes" id="UP000663570"/>
    </source>
</evidence>
<sequence length="236" mass="25885">MQLDRILQSQGFGSRKECRGLVRHGFVRVNGEEMDDPFVELDPAGLEFEVDGELWSYREVAYVMLHKPAGYEVSHKPVHHPSVFALLPAPLRARGVQAVGRLDEDTTGLLILTEDGQLIHQLSSPKRAIPKIYTVTLKHPATPELVSALLAGVELHDEPEPVVAAGCEIIGECLLRLTITGGKYHQVKRMIGAAGNRVEALHRGEIGRLALPADLAPGEWRWLSEADLSALRCDAA</sequence>
<evidence type="ECO:0000256" key="5">
    <source>
        <dbReference type="ARBA" id="ARBA00041097"/>
    </source>
</evidence>
<protein>
    <recommendedName>
        <fullName evidence="5">Ribosomal small subunit pseudouridine synthase A</fullName>
        <ecNumber evidence="4">5.4.99.19</ecNumber>
    </recommendedName>
    <alternativeName>
        <fullName evidence="7">16S pseudouridylate 516 synthase</fullName>
    </alternativeName>
    <alternativeName>
        <fullName evidence="6">16S rRNA pseudouridine(516) synthase</fullName>
    </alternativeName>
    <alternativeName>
        <fullName evidence="8">rRNA pseudouridylate synthase A</fullName>
    </alternativeName>
    <alternativeName>
        <fullName evidence="9">rRNA-uridine isomerase A</fullName>
    </alternativeName>
</protein>
<accession>A0ABX7M7C0</accession>
<gene>
    <name evidence="12" type="ORF">JY500_01250</name>
</gene>
<evidence type="ECO:0000259" key="11">
    <source>
        <dbReference type="SMART" id="SM00363"/>
    </source>
</evidence>
<dbReference type="Gene3D" id="3.30.70.580">
    <property type="entry name" value="Pseudouridine synthase I, catalytic domain, N-terminal subdomain"/>
    <property type="match status" value="1"/>
</dbReference>
<dbReference type="SUPFAM" id="SSF55120">
    <property type="entry name" value="Pseudouridine synthase"/>
    <property type="match status" value="1"/>
</dbReference>
<dbReference type="PANTHER" id="PTHR47683:SF4">
    <property type="entry name" value="PSEUDOURIDINE SYNTHASE"/>
    <property type="match status" value="1"/>
</dbReference>
<evidence type="ECO:0000256" key="9">
    <source>
        <dbReference type="ARBA" id="ARBA00043143"/>
    </source>
</evidence>
<dbReference type="InterPro" id="IPR020103">
    <property type="entry name" value="PsdUridine_synth_cat_dom_sf"/>
</dbReference>
<proteinExistence type="predicted"/>
<dbReference type="Pfam" id="PF01479">
    <property type="entry name" value="S4"/>
    <property type="match status" value="1"/>
</dbReference>
<keyword evidence="13" id="KW-1185">Reference proteome</keyword>
<dbReference type="PROSITE" id="PS50889">
    <property type="entry name" value="S4"/>
    <property type="match status" value="1"/>
</dbReference>
<dbReference type="NCBIfam" id="TIGR00093">
    <property type="entry name" value="pseudouridine synthase"/>
    <property type="match status" value="1"/>
</dbReference>
<dbReference type="InterPro" id="IPR020094">
    <property type="entry name" value="TruA/RsuA/RluB/E/F_N"/>
</dbReference>
<dbReference type="InterPro" id="IPR006145">
    <property type="entry name" value="PsdUridine_synth_RsuA/RluA"/>
</dbReference>
<dbReference type="SMART" id="SM00363">
    <property type="entry name" value="S4"/>
    <property type="match status" value="1"/>
</dbReference>
<comment type="function">
    <text evidence="3">Responsible for synthesis of pseudouridine from uracil-516 in 16S ribosomal RNA.</text>
</comment>
<dbReference type="RefSeq" id="WP_206254791.1">
    <property type="nucleotide sequence ID" value="NZ_CP071060.1"/>
</dbReference>
<dbReference type="PANTHER" id="PTHR47683">
    <property type="entry name" value="PSEUDOURIDINE SYNTHASE FAMILY PROTEIN-RELATED"/>
    <property type="match status" value="1"/>
</dbReference>
<dbReference type="InterPro" id="IPR036986">
    <property type="entry name" value="S4_RNA-bd_sf"/>
</dbReference>
<evidence type="ECO:0000256" key="1">
    <source>
        <dbReference type="ARBA" id="ARBA00023235"/>
    </source>
</evidence>
<evidence type="ECO:0000256" key="4">
    <source>
        <dbReference type="ARBA" id="ARBA00038915"/>
    </source>
</evidence>
<dbReference type="EC" id="5.4.99.19" evidence="4"/>
<dbReference type="EMBL" id="CP071060">
    <property type="protein sequence ID" value="QSI77309.1"/>
    <property type="molecule type" value="Genomic_DNA"/>
</dbReference>
<evidence type="ECO:0000256" key="8">
    <source>
        <dbReference type="ARBA" id="ARBA00042844"/>
    </source>
</evidence>
<evidence type="ECO:0000256" key="7">
    <source>
        <dbReference type="ARBA" id="ARBA00042589"/>
    </source>
</evidence>
<comment type="catalytic activity">
    <reaction evidence="2">
        <text>uridine(516) in 16S rRNA = pseudouridine(516) in 16S rRNA</text>
        <dbReference type="Rhea" id="RHEA:38867"/>
        <dbReference type="Rhea" id="RHEA-COMP:10089"/>
        <dbReference type="Rhea" id="RHEA-COMP:10090"/>
        <dbReference type="ChEBI" id="CHEBI:65314"/>
        <dbReference type="ChEBI" id="CHEBI:65315"/>
        <dbReference type="EC" id="5.4.99.19"/>
    </reaction>
</comment>
<keyword evidence="10" id="KW-0694">RNA-binding</keyword>
<evidence type="ECO:0000256" key="3">
    <source>
        <dbReference type="ARBA" id="ARBA00037590"/>
    </source>
</evidence>
<dbReference type="Gene3D" id="3.10.290.10">
    <property type="entry name" value="RNA-binding S4 domain"/>
    <property type="match status" value="1"/>
</dbReference>
<organism evidence="12 13">
    <name type="scientific">Niveibacterium microcysteis</name>
    <dbReference type="NCBI Taxonomy" id="2811415"/>
    <lineage>
        <taxon>Bacteria</taxon>
        <taxon>Pseudomonadati</taxon>
        <taxon>Pseudomonadota</taxon>
        <taxon>Betaproteobacteria</taxon>
        <taxon>Rhodocyclales</taxon>
        <taxon>Rhodocyclaceae</taxon>
        <taxon>Niveibacterium</taxon>
    </lineage>
</organism>
<feature type="domain" description="RNA-binding S4" evidence="11">
    <location>
        <begin position="1"/>
        <end position="59"/>
    </location>
</feature>
<dbReference type="Pfam" id="PF00849">
    <property type="entry name" value="PseudoU_synth_2"/>
    <property type="match status" value="1"/>
</dbReference>
<dbReference type="InterPro" id="IPR002942">
    <property type="entry name" value="S4_RNA-bd"/>
</dbReference>
<dbReference type="Proteomes" id="UP000663570">
    <property type="component" value="Chromosome"/>
</dbReference>
<dbReference type="InterPro" id="IPR042092">
    <property type="entry name" value="PsdUridine_s_RsuA/RluB/E/F_cat"/>
</dbReference>